<evidence type="ECO:0000256" key="2">
    <source>
        <dbReference type="SAM" id="Phobius"/>
    </source>
</evidence>
<keyword evidence="6" id="KW-1185">Reference proteome</keyword>
<evidence type="ECO:0000313" key="5">
    <source>
        <dbReference type="Proteomes" id="UP000274504"/>
    </source>
</evidence>
<evidence type="ECO:0000313" key="3">
    <source>
        <dbReference type="EMBL" id="VDL51159.1"/>
    </source>
</evidence>
<feature type="compositionally biased region" description="Polar residues" evidence="1">
    <location>
        <begin position="53"/>
        <end position="64"/>
    </location>
</feature>
<keyword evidence="2" id="KW-0472">Membrane</keyword>
<dbReference type="EMBL" id="UYSG01001793">
    <property type="protein sequence ID" value="VDL51159.1"/>
    <property type="molecule type" value="Genomic_DNA"/>
</dbReference>
<keyword evidence="2" id="KW-0812">Transmembrane</keyword>
<dbReference type="Proteomes" id="UP000274504">
    <property type="component" value="Unassembled WGS sequence"/>
</dbReference>
<proteinExistence type="predicted"/>
<gene>
    <name evidence="3" type="ORF">HDID_LOCUS4546</name>
    <name evidence="4" type="ORF">WMSIL1_LOCUS4811</name>
</gene>
<feature type="transmembrane region" description="Helical" evidence="2">
    <location>
        <begin position="15"/>
        <end position="34"/>
    </location>
</feature>
<dbReference type="Proteomes" id="UP000321570">
    <property type="component" value="Unassembled WGS sequence"/>
</dbReference>
<reference evidence="7" key="1">
    <citation type="submission" date="2017-02" db="UniProtKB">
        <authorList>
            <consortium name="WormBaseParasite"/>
        </authorList>
    </citation>
    <scope>IDENTIFICATION</scope>
</reference>
<organism evidence="7">
    <name type="scientific">Hymenolepis diminuta</name>
    <name type="common">Rat tapeworm</name>
    <dbReference type="NCBI Taxonomy" id="6216"/>
    <lineage>
        <taxon>Eukaryota</taxon>
        <taxon>Metazoa</taxon>
        <taxon>Spiralia</taxon>
        <taxon>Lophotrochozoa</taxon>
        <taxon>Platyhelminthes</taxon>
        <taxon>Cestoda</taxon>
        <taxon>Eucestoda</taxon>
        <taxon>Cyclophyllidea</taxon>
        <taxon>Hymenolepididae</taxon>
        <taxon>Hymenolepis</taxon>
    </lineage>
</organism>
<name>A0A0R3SHY3_HYMDI</name>
<dbReference type="EMBL" id="CABIJS010000144">
    <property type="protein sequence ID" value="VUZ44721.1"/>
    <property type="molecule type" value="Genomic_DNA"/>
</dbReference>
<sequence>MMSHKPGFPLCLRRLVNATILTASTAPILIFIFYHHNPIFRSFKQLLSSLTDQAPTASNHSPALSQAPPYIRRPSNPIVQQTHIDRLEDERTFLSA</sequence>
<evidence type="ECO:0000313" key="7">
    <source>
        <dbReference type="WBParaSite" id="HDID_0000454801-mRNA-1"/>
    </source>
</evidence>
<evidence type="ECO:0000313" key="6">
    <source>
        <dbReference type="Proteomes" id="UP000321570"/>
    </source>
</evidence>
<evidence type="ECO:0000313" key="4">
    <source>
        <dbReference type="EMBL" id="VUZ44721.1"/>
    </source>
</evidence>
<reference evidence="4 6" key="3">
    <citation type="submission" date="2019-07" db="EMBL/GenBank/DDBJ databases">
        <authorList>
            <person name="Jastrzebski P J."/>
            <person name="Paukszto L."/>
            <person name="Jastrzebski P J."/>
        </authorList>
    </citation>
    <scope>NUCLEOTIDE SEQUENCE [LARGE SCALE GENOMIC DNA]</scope>
    <source>
        <strain evidence="4 6">WMS-il1</strain>
    </source>
</reference>
<evidence type="ECO:0000256" key="1">
    <source>
        <dbReference type="SAM" id="MobiDB-lite"/>
    </source>
</evidence>
<reference evidence="3 5" key="2">
    <citation type="submission" date="2018-11" db="EMBL/GenBank/DDBJ databases">
        <authorList>
            <consortium name="Pathogen Informatics"/>
        </authorList>
    </citation>
    <scope>NUCLEOTIDE SEQUENCE [LARGE SCALE GENOMIC DNA]</scope>
</reference>
<feature type="region of interest" description="Disordered" evidence="1">
    <location>
        <begin position="53"/>
        <end position="75"/>
    </location>
</feature>
<dbReference type="AlphaFoldDB" id="A0A0R3SHY3"/>
<protein>
    <submittedName>
        <fullName evidence="7">Transmembrane protein</fullName>
    </submittedName>
</protein>
<accession>A0A0R3SHY3</accession>
<dbReference type="WBParaSite" id="HDID_0000454801-mRNA-1">
    <property type="protein sequence ID" value="HDID_0000454801-mRNA-1"/>
    <property type="gene ID" value="HDID_0000454801"/>
</dbReference>
<keyword evidence="2" id="KW-1133">Transmembrane helix</keyword>